<dbReference type="GO" id="GO:0016559">
    <property type="term" value="P:peroxisome fission"/>
    <property type="evidence" value="ECO:0007669"/>
    <property type="project" value="TreeGrafter"/>
</dbReference>
<comment type="caution">
    <text evidence="3">The sequence shown here is derived from an EMBL/GenBank/DDBJ whole genome shotgun (WGS) entry which is preliminary data.</text>
</comment>
<dbReference type="PROSITE" id="PS51718">
    <property type="entry name" value="G_DYNAMIN_2"/>
    <property type="match status" value="1"/>
</dbReference>
<dbReference type="GO" id="GO:0008017">
    <property type="term" value="F:microtubule binding"/>
    <property type="evidence" value="ECO:0007669"/>
    <property type="project" value="TreeGrafter"/>
</dbReference>
<sequence>MDETLASAALLRKIDQLRELNIGTLVPLPQMVVVGDQSSGKSSLLESLTGIPFPTNVELCTRYATQITSRRDTESRVEISLLPGPNATSERQQRLSGFKHAPLTPEEFRDKFPELLKEVNACLEIRSSVIEGDDTTGTVFTEDVLKIEICSPKEDYLTIIDVPGIFRNPHGIITRHDMAMVRSMVERYVRDRRTIIIAVLPSNVDIATQEILSLAEDHDPDGERTLGVFTKPDTVTERSGKNVICDLVLGRKKPLTLGYYVVRNRGSDEGPATTAAERELMFNAAPGTRYPEIESAWPLSKVINLQMKNQIALDTMGSPRETEQQQRVYLSSIAARFQNLVASALTCQYSQDSAFDKNPNLRLCTTMVKHADQLVAFFSKKGHEWKFKRPENEANPEDPHTDHTQALEELGGPEGDASVDDFDQDGIAGLCELPPHALRLGHPKSGIRSWIGTIYQQYRGPELSAFSNAVLCGAFKGQSKRWTLIARAYTGQCIRIVHRFIRAVLSQVCPDGVDDEIWLFIADETIARYRASMRMAMHLTRVETTLNPNVVTIDLASLGQTKQGESNVDHVKNEIHDTLRAYYKVAKKRFLDNLYLQAVDYCLLNGDKSPLKVFSQEWVVGLNAEHLAMLPRPNYRNSRSRSRRPRPSAPRDREMHVLHPAQLPGCNVDVANQAECDQCMEFRAMNHPMNVDHSCEVAGFGAMVRRRVPNLLVDFSTQELWQCVHCAGEGRVCDADRQLSVKCATCTTLGRDCTVQGSPSLGPRLFSDAGHRGYRIMCRACVRGGRICSWVTSNANYGSGYPCSHCVLTETEGEGLCCSWSRTPDQPDSHPNWEASSPTRPSSSNSKTTSTSLSRTPICYPVLTPTAKSSRGSPLPPPPFELPGRERAGNGSKVVFPTETPNPDVVDPYENRTQCEFCYYNNTPASATLRGLPRKSAGCLTMINTHNPALTVADADNISDRNPNLALMPPGYDGAAMVQFGLGTFFADRHWGDRRPNHYMAMKHGPMGIGDTNRRLADPTRVIIGGMDTVKHTWHANQETPQDNLVMMQRCLEREVMLQAMYPNEYRPPGYGWLPPIYEPQNLQDVEQGAPGMGGNGITMHREQVEDSFRMAQPLARLSHPAWVTALNPLAVPLPAAAAREMDEDPPEPPPEPHMGTIMTNRLNLLNGINILDATRSLEPNASVKRVNDMMRVLINRDVGIDHTMELSGRTHARPRPYLIYMYATGLPVAVGISTIHPVPAPILQIDYGPVLSP</sequence>
<dbReference type="GO" id="GO:0005739">
    <property type="term" value="C:mitochondrion"/>
    <property type="evidence" value="ECO:0007669"/>
    <property type="project" value="TreeGrafter"/>
</dbReference>
<keyword evidence="4" id="KW-1185">Reference proteome</keyword>
<evidence type="ECO:0000313" key="3">
    <source>
        <dbReference type="EMBL" id="CAI4214853.1"/>
    </source>
</evidence>
<dbReference type="PANTHER" id="PTHR11566">
    <property type="entry name" value="DYNAMIN"/>
    <property type="match status" value="1"/>
</dbReference>
<dbReference type="Pfam" id="PF00350">
    <property type="entry name" value="Dynamin_N"/>
    <property type="match status" value="1"/>
</dbReference>
<gene>
    <name evidence="3" type="ORF">PPNO1_LOCUS4581</name>
</gene>
<evidence type="ECO:0000259" key="2">
    <source>
        <dbReference type="PROSITE" id="PS51718"/>
    </source>
</evidence>
<evidence type="ECO:0000256" key="1">
    <source>
        <dbReference type="SAM" id="MobiDB-lite"/>
    </source>
</evidence>
<feature type="compositionally biased region" description="Basic and acidic residues" evidence="1">
    <location>
        <begin position="387"/>
        <end position="406"/>
    </location>
</feature>
<dbReference type="InterPro" id="IPR001401">
    <property type="entry name" value="Dynamin_GTPase"/>
</dbReference>
<dbReference type="GO" id="GO:0048312">
    <property type="term" value="P:intracellular distribution of mitochondria"/>
    <property type="evidence" value="ECO:0007669"/>
    <property type="project" value="TreeGrafter"/>
</dbReference>
<proteinExistence type="predicted"/>
<dbReference type="GO" id="GO:0000266">
    <property type="term" value="P:mitochondrial fission"/>
    <property type="evidence" value="ECO:0007669"/>
    <property type="project" value="TreeGrafter"/>
</dbReference>
<dbReference type="GO" id="GO:0003924">
    <property type="term" value="F:GTPase activity"/>
    <property type="evidence" value="ECO:0007669"/>
    <property type="project" value="InterPro"/>
</dbReference>
<feature type="region of interest" description="Disordered" evidence="1">
    <location>
        <begin position="825"/>
        <end position="887"/>
    </location>
</feature>
<accession>A0A9P1MB00</accession>
<dbReference type="GO" id="GO:0005525">
    <property type="term" value="F:GTP binding"/>
    <property type="evidence" value="ECO:0007669"/>
    <property type="project" value="InterPro"/>
</dbReference>
<feature type="region of interest" description="Disordered" evidence="1">
    <location>
        <begin position="633"/>
        <end position="654"/>
    </location>
</feature>
<dbReference type="GO" id="GO:0016020">
    <property type="term" value="C:membrane"/>
    <property type="evidence" value="ECO:0007669"/>
    <property type="project" value="TreeGrafter"/>
</dbReference>
<dbReference type="InterPro" id="IPR045063">
    <property type="entry name" value="Dynamin_N"/>
</dbReference>
<dbReference type="Gene3D" id="3.40.50.300">
    <property type="entry name" value="P-loop containing nucleotide triphosphate hydrolases"/>
    <property type="match status" value="1"/>
</dbReference>
<feature type="region of interest" description="Disordered" evidence="1">
    <location>
        <begin position="387"/>
        <end position="415"/>
    </location>
</feature>
<feature type="compositionally biased region" description="Low complexity" evidence="1">
    <location>
        <begin position="836"/>
        <end position="857"/>
    </location>
</feature>
<feature type="domain" description="Dynamin-type G" evidence="2">
    <location>
        <begin position="25"/>
        <end position="312"/>
    </location>
</feature>
<protein>
    <recommendedName>
        <fullName evidence="2">Dynamin-type G domain-containing protein</fullName>
    </recommendedName>
</protein>
<dbReference type="OrthoDB" id="415706at2759"/>
<dbReference type="InterPro" id="IPR030381">
    <property type="entry name" value="G_DYNAMIN_dom"/>
</dbReference>
<dbReference type="GO" id="GO:0006897">
    <property type="term" value="P:endocytosis"/>
    <property type="evidence" value="ECO:0007669"/>
    <property type="project" value="TreeGrafter"/>
</dbReference>
<evidence type="ECO:0000313" key="4">
    <source>
        <dbReference type="Proteomes" id="UP000838763"/>
    </source>
</evidence>
<dbReference type="PRINTS" id="PR00195">
    <property type="entry name" value="DYNAMIN"/>
</dbReference>
<dbReference type="EMBL" id="CALLCH030000012">
    <property type="protein sequence ID" value="CAI4214853.1"/>
    <property type="molecule type" value="Genomic_DNA"/>
</dbReference>
<dbReference type="InterPro" id="IPR027417">
    <property type="entry name" value="P-loop_NTPase"/>
</dbReference>
<reference evidence="3" key="1">
    <citation type="submission" date="2022-11" db="EMBL/GenBank/DDBJ databases">
        <authorList>
            <person name="Scott C."/>
            <person name="Bruce N."/>
        </authorList>
    </citation>
    <scope>NUCLEOTIDE SEQUENCE</scope>
</reference>
<dbReference type="PANTHER" id="PTHR11566:SF215">
    <property type="entry name" value="DYNAMIN GTPASE"/>
    <property type="match status" value="1"/>
</dbReference>
<dbReference type="InterPro" id="IPR022812">
    <property type="entry name" value="Dynamin"/>
</dbReference>
<dbReference type="CDD" id="cd08771">
    <property type="entry name" value="DLP_1"/>
    <property type="match status" value="1"/>
</dbReference>
<dbReference type="GO" id="GO:0005874">
    <property type="term" value="C:microtubule"/>
    <property type="evidence" value="ECO:0007669"/>
    <property type="project" value="TreeGrafter"/>
</dbReference>
<dbReference type="SUPFAM" id="SSF52540">
    <property type="entry name" value="P-loop containing nucleoside triphosphate hydrolases"/>
    <property type="match status" value="1"/>
</dbReference>
<organism evidence="3 4">
    <name type="scientific">Parascedosporium putredinis</name>
    <dbReference type="NCBI Taxonomy" id="1442378"/>
    <lineage>
        <taxon>Eukaryota</taxon>
        <taxon>Fungi</taxon>
        <taxon>Dikarya</taxon>
        <taxon>Ascomycota</taxon>
        <taxon>Pezizomycotina</taxon>
        <taxon>Sordariomycetes</taxon>
        <taxon>Hypocreomycetidae</taxon>
        <taxon>Microascales</taxon>
        <taxon>Microascaceae</taxon>
        <taxon>Parascedosporium</taxon>
    </lineage>
</organism>
<name>A0A9P1MB00_9PEZI</name>
<dbReference type="AlphaFoldDB" id="A0A9P1MB00"/>
<dbReference type="Proteomes" id="UP000838763">
    <property type="component" value="Unassembled WGS sequence"/>
</dbReference>
<dbReference type="SMART" id="SM00053">
    <property type="entry name" value="DYNc"/>
    <property type="match status" value="1"/>
</dbReference>